<dbReference type="HOGENOM" id="CLU_1930828_0_0_1"/>
<protein>
    <recommendedName>
        <fullName evidence="4">Pr1-like protein</fullName>
    </recommendedName>
</protein>
<feature type="region of interest" description="Disordered" evidence="1">
    <location>
        <begin position="1"/>
        <end position="131"/>
    </location>
</feature>
<reference evidence="2 3" key="2">
    <citation type="submission" date="2018-04" db="EMBL/GenBank/DDBJ databases">
        <title>OglaRS2 (Oryza glaberrima Reference Sequence Version 2).</title>
        <authorList>
            <person name="Zhang J."/>
            <person name="Kudrna D."/>
            <person name="Lee S."/>
            <person name="Talag J."/>
            <person name="Rajasekar S."/>
            <person name="Wing R.A."/>
        </authorList>
    </citation>
    <scope>NUCLEOTIDE SEQUENCE [LARGE SCALE GENOMIC DNA]</scope>
    <source>
        <strain evidence="2 3">cv. IRGC 96717</strain>
    </source>
</reference>
<evidence type="ECO:0000313" key="3">
    <source>
        <dbReference type="Proteomes" id="UP000007306"/>
    </source>
</evidence>
<feature type="compositionally biased region" description="Basic and acidic residues" evidence="1">
    <location>
        <begin position="83"/>
        <end position="96"/>
    </location>
</feature>
<keyword evidence="3" id="KW-1185">Reference proteome</keyword>
<evidence type="ECO:0008006" key="4">
    <source>
        <dbReference type="Google" id="ProtNLM"/>
    </source>
</evidence>
<dbReference type="EnsemblPlants" id="ORGLA08G0089900.1">
    <property type="protein sequence ID" value="ORGLA08G0089900.1"/>
    <property type="gene ID" value="ORGLA08G0089900"/>
</dbReference>
<evidence type="ECO:0000256" key="1">
    <source>
        <dbReference type="SAM" id="MobiDB-lite"/>
    </source>
</evidence>
<organism evidence="2 3">
    <name type="scientific">Oryza glaberrima</name>
    <name type="common">African rice</name>
    <dbReference type="NCBI Taxonomy" id="4538"/>
    <lineage>
        <taxon>Eukaryota</taxon>
        <taxon>Viridiplantae</taxon>
        <taxon>Streptophyta</taxon>
        <taxon>Embryophyta</taxon>
        <taxon>Tracheophyta</taxon>
        <taxon>Spermatophyta</taxon>
        <taxon>Magnoliopsida</taxon>
        <taxon>Liliopsida</taxon>
        <taxon>Poales</taxon>
        <taxon>Poaceae</taxon>
        <taxon>BOP clade</taxon>
        <taxon>Oryzoideae</taxon>
        <taxon>Oryzeae</taxon>
        <taxon>Oryzinae</taxon>
        <taxon>Oryza</taxon>
    </lineage>
</organism>
<accession>I1QHJ8</accession>
<name>I1QHJ8_ORYGL</name>
<evidence type="ECO:0000313" key="2">
    <source>
        <dbReference type="EnsemblPlants" id="ORGLA08G0089900.1"/>
    </source>
</evidence>
<dbReference type="AlphaFoldDB" id="I1QHJ8"/>
<proteinExistence type="predicted"/>
<sequence>MERPARHGGVPAKFGRRSGLAREEDGVVVPGEEATTTADAPARRHRRLGRYSGGNTTGRRRGHRSGEFPARIRGGRGGGWHRSAREGDGDVSRRTGEAAQAARGWPAPRKEKEEAGRGGAATGELGKGLKR</sequence>
<dbReference type="Gramene" id="ORGLA08G0089900.1">
    <property type="protein sequence ID" value="ORGLA08G0089900.1"/>
    <property type="gene ID" value="ORGLA08G0089900"/>
</dbReference>
<dbReference type="Proteomes" id="UP000007306">
    <property type="component" value="Chromosome 8"/>
</dbReference>
<reference evidence="2" key="1">
    <citation type="submission" date="2015-06" db="UniProtKB">
        <authorList>
            <consortium name="EnsemblPlants"/>
        </authorList>
    </citation>
    <scope>IDENTIFICATION</scope>
</reference>